<keyword evidence="2" id="KW-0378">Hydrolase</keyword>
<reference evidence="2 3" key="1">
    <citation type="submission" date="2019-12" db="EMBL/GenBank/DDBJ databases">
        <title>Genomic-based taxomic classification of the family Erythrobacteraceae.</title>
        <authorList>
            <person name="Xu L."/>
        </authorList>
    </citation>
    <scope>NUCLEOTIDE SEQUENCE [LARGE SCALE GENOMIC DNA]</scope>
    <source>
        <strain evidence="2 3">MCCC 1A09962</strain>
    </source>
</reference>
<dbReference type="InterPro" id="IPR000073">
    <property type="entry name" value="AB_hydrolase_1"/>
</dbReference>
<dbReference type="PANTHER" id="PTHR43194:SF2">
    <property type="entry name" value="PEROXISOMAL MEMBRANE PROTEIN LPX1"/>
    <property type="match status" value="1"/>
</dbReference>
<dbReference type="GO" id="GO:0016787">
    <property type="term" value="F:hydrolase activity"/>
    <property type="evidence" value="ECO:0007669"/>
    <property type="project" value="UniProtKB-KW"/>
</dbReference>
<dbReference type="PANTHER" id="PTHR43194">
    <property type="entry name" value="HYDROLASE ALPHA/BETA FOLD FAMILY"/>
    <property type="match status" value="1"/>
</dbReference>
<dbReference type="Pfam" id="PF00561">
    <property type="entry name" value="Abhydrolase_1"/>
    <property type="match status" value="1"/>
</dbReference>
<dbReference type="Proteomes" id="UP000433104">
    <property type="component" value="Unassembled WGS sequence"/>
</dbReference>
<comment type="caution">
    <text evidence="2">The sequence shown here is derived from an EMBL/GenBank/DDBJ whole genome shotgun (WGS) entry which is preliminary data.</text>
</comment>
<dbReference type="SUPFAM" id="SSF53474">
    <property type="entry name" value="alpha/beta-Hydrolases"/>
    <property type="match status" value="1"/>
</dbReference>
<organism evidence="2 3">
    <name type="scientific">Parapontixanthobacter aurantiacus</name>
    <dbReference type="NCBI Taxonomy" id="1463599"/>
    <lineage>
        <taxon>Bacteria</taxon>
        <taxon>Pseudomonadati</taxon>
        <taxon>Pseudomonadota</taxon>
        <taxon>Alphaproteobacteria</taxon>
        <taxon>Sphingomonadales</taxon>
        <taxon>Erythrobacteraceae</taxon>
        <taxon>Parapontixanthobacter</taxon>
    </lineage>
</organism>
<dbReference type="Gene3D" id="3.40.50.1820">
    <property type="entry name" value="alpha/beta hydrolase"/>
    <property type="match status" value="1"/>
</dbReference>
<evidence type="ECO:0000313" key="3">
    <source>
        <dbReference type="Proteomes" id="UP000433104"/>
    </source>
</evidence>
<dbReference type="OrthoDB" id="9791366at2"/>
<gene>
    <name evidence="2" type="ORF">GRI38_02425</name>
</gene>
<evidence type="ECO:0000259" key="1">
    <source>
        <dbReference type="Pfam" id="PF00561"/>
    </source>
</evidence>
<dbReference type="EMBL" id="WTYW01000001">
    <property type="protein sequence ID" value="MXO84890.1"/>
    <property type="molecule type" value="Genomic_DNA"/>
</dbReference>
<keyword evidence="3" id="KW-1185">Reference proteome</keyword>
<proteinExistence type="predicted"/>
<dbReference type="RefSeq" id="WP_160681391.1">
    <property type="nucleotide sequence ID" value="NZ_WTYW01000001.1"/>
</dbReference>
<name>A0A844ZD86_9SPHN</name>
<feature type="domain" description="AB hydrolase-1" evidence="1">
    <location>
        <begin position="35"/>
        <end position="278"/>
    </location>
</feature>
<evidence type="ECO:0000313" key="2">
    <source>
        <dbReference type="EMBL" id="MXO84890.1"/>
    </source>
</evidence>
<dbReference type="InterPro" id="IPR050228">
    <property type="entry name" value="Carboxylesterase_BioH"/>
</dbReference>
<dbReference type="AlphaFoldDB" id="A0A844ZD86"/>
<sequence>MTSDHFVDGNWTSEDGLTLHFRDYAARDDVSDKRPPILCLHGLTRNVRDFAGFAERFSGEWRVIVPEMRGRGDSNYATGSESYNVGQYVRDVQALLDQEKIDRYVAIGTSMGGLMTLVQAAQDASRLAGVVLNDIGPAIEAAGLDKIREYVGQGRNFPTWIHAARALADTHGEAHPGYATQDWIAMAKRVMVLGPNGRISFDYDMKIAEPILQSDDAAAPADLWPALDAMKDRPVLMVRGALSNLLSQATFDEMKRRLPDAETVTVADTGHAPTLDEPEAVEAIERLLDRVAAESRR</sequence>
<protein>
    <submittedName>
        <fullName evidence="2">Alpha/beta fold hydrolase</fullName>
    </submittedName>
</protein>
<dbReference type="InterPro" id="IPR029058">
    <property type="entry name" value="AB_hydrolase_fold"/>
</dbReference>
<accession>A0A844ZD86</accession>